<organism evidence="1 2">
    <name type="scientific">Amblyomma americanum</name>
    <name type="common">Lone star tick</name>
    <dbReference type="NCBI Taxonomy" id="6943"/>
    <lineage>
        <taxon>Eukaryota</taxon>
        <taxon>Metazoa</taxon>
        <taxon>Ecdysozoa</taxon>
        <taxon>Arthropoda</taxon>
        <taxon>Chelicerata</taxon>
        <taxon>Arachnida</taxon>
        <taxon>Acari</taxon>
        <taxon>Parasitiformes</taxon>
        <taxon>Ixodida</taxon>
        <taxon>Ixodoidea</taxon>
        <taxon>Ixodidae</taxon>
        <taxon>Amblyomminae</taxon>
        <taxon>Amblyomma</taxon>
    </lineage>
</organism>
<keyword evidence="2" id="KW-1185">Reference proteome</keyword>
<gene>
    <name evidence="1" type="ORF">V5799_015504</name>
</gene>
<reference evidence="1 2" key="1">
    <citation type="journal article" date="2023" name="Arcadia Sci">
        <title>De novo assembly of a long-read Amblyomma americanum tick genome.</title>
        <authorList>
            <person name="Chou S."/>
            <person name="Poskanzer K.E."/>
            <person name="Rollins M."/>
            <person name="Thuy-Boun P.S."/>
        </authorList>
    </citation>
    <scope>NUCLEOTIDE SEQUENCE [LARGE SCALE GENOMIC DNA]</scope>
    <source>
        <strain evidence="1">F_SG_1</strain>
        <tissue evidence="1">Salivary glands</tissue>
    </source>
</reference>
<dbReference type="AlphaFoldDB" id="A0AAQ4F7L6"/>
<evidence type="ECO:0000313" key="2">
    <source>
        <dbReference type="Proteomes" id="UP001321473"/>
    </source>
</evidence>
<accession>A0AAQ4F7L6</accession>
<proteinExistence type="predicted"/>
<dbReference type="EMBL" id="JARKHS020005834">
    <property type="protein sequence ID" value="KAK8783154.1"/>
    <property type="molecule type" value="Genomic_DNA"/>
</dbReference>
<sequence length="70" mass="8162">MNEQRRETEITRRPRCKHSRCLSLHARVDITPARKAAQSARHLVARKKRTLCLRRARKRHLVGRTGHSAA</sequence>
<comment type="caution">
    <text evidence="1">The sequence shown here is derived from an EMBL/GenBank/DDBJ whole genome shotgun (WGS) entry which is preliminary data.</text>
</comment>
<protein>
    <submittedName>
        <fullName evidence="1">Uncharacterized protein</fullName>
    </submittedName>
</protein>
<evidence type="ECO:0000313" key="1">
    <source>
        <dbReference type="EMBL" id="KAK8783154.1"/>
    </source>
</evidence>
<dbReference type="Proteomes" id="UP001321473">
    <property type="component" value="Unassembled WGS sequence"/>
</dbReference>
<name>A0AAQ4F7L6_AMBAM</name>